<dbReference type="Proteomes" id="UP001189624">
    <property type="component" value="Chromosome 4"/>
</dbReference>
<keyword evidence="3" id="KW-1185">Reference proteome</keyword>
<evidence type="ECO:0000313" key="3">
    <source>
        <dbReference type="Proteomes" id="UP001189624"/>
    </source>
</evidence>
<dbReference type="AlphaFoldDB" id="A0AA86SC21"/>
<dbReference type="EMBL" id="OY731401">
    <property type="protein sequence ID" value="CAJ1951157.1"/>
    <property type="molecule type" value="Genomic_DNA"/>
</dbReference>
<sequence length="160" mass="16979">MPPTISIPTAPNTAPIIIPLNVPGDSPPPLGLFGPAANGGGGEALKLVSEGVSTGGEEGEALELMSEGVSAGNGDDMGGKVFQVRVWMGGGVKERKVTMRPCDDKSTSRGQGKVMSTNDGIKKTQLVGKFERKLTHKSEKIKHTRHHRLITFTGKRHRKT</sequence>
<feature type="region of interest" description="Disordered" evidence="1">
    <location>
        <begin position="97"/>
        <end position="116"/>
    </location>
</feature>
<feature type="compositionally biased region" description="Basic and acidic residues" evidence="1">
    <location>
        <begin position="97"/>
        <end position="107"/>
    </location>
</feature>
<accession>A0AA86SC21</accession>
<dbReference type="Gramene" id="rna-AYBTSS11_LOCUS14630">
    <property type="protein sequence ID" value="CAJ1951157.1"/>
    <property type="gene ID" value="gene-AYBTSS11_LOCUS14630"/>
</dbReference>
<proteinExistence type="predicted"/>
<organism evidence="2 3">
    <name type="scientific">Sphenostylis stenocarpa</name>
    <dbReference type="NCBI Taxonomy" id="92480"/>
    <lineage>
        <taxon>Eukaryota</taxon>
        <taxon>Viridiplantae</taxon>
        <taxon>Streptophyta</taxon>
        <taxon>Embryophyta</taxon>
        <taxon>Tracheophyta</taxon>
        <taxon>Spermatophyta</taxon>
        <taxon>Magnoliopsida</taxon>
        <taxon>eudicotyledons</taxon>
        <taxon>Gunneridae</taxon>
        <taxon>Pentapetalae</taxon>
        <taxon>rosids</taxon>
        <taxon>fabids</taxon>
        <taxon>Fabales</taxon>
        <taxon>Fabaceae</taxon>
        <taxon>Papilionoideae</taxon>
        <taxon>50 kb inversion clade</taxon>
        <taxon>NPAAA clade</taxon>
        <taxon>indigoferoid/millettioid clade</taxon>
        <taxon>Phaseoleae</taxon>
        <taxon>Sphenostylis</taxon>
    </lineage>
</organism>
<name>A0AA86SC21_9FABA</name>
<reference evidence="2" key="1">
    <citation type="submission" date="2023-10" db="EMBL/GenBank/DDBJ databases">
        <authorList>
            <person name="Domelevo Entfellner J.-B."/>
        </authorList>
    </citation>
    <scope>NUCLEOTIDE SEQUENCE</scope>
</reference>
<evidence type="ECO:0000313" key="2">
    <source>
        <dbReference type="EMBL" id="CAJ1951157.1"/>
    </source>
</evidence>
<protein>
    <submittedName>
        <fullName evidence="2">Uncharacterized protein</fullName>
    </submittedName>
</protein>
<evidence type="ECO:0000256" key="1">
    <source>
        <dbReference type="SAM" id="MobiDB-lite"/>
    </source>
</evidence>
<gene>
    <name evidence="2" type="ORF">AYBTSS11_LOCUS14630</name>
</gene>